<keyword evidence="4 11" id="KW-0547">Nucleotide-binding</keyword>
<dbReference type="Gene3D" id="1.10.8.10">
    <property type="entry name" value="DNA helicase RuvA subunit, C-terminal domain"/>
    <property type="match status" value="1"/>
</dbReference>
<keyword evidence="2 12" id="KW-0723">Serine/threonine-protein kinase</keyword>
<feature type="region of interest" description="Disordered" evidence="13">
    <location>
        <begin position="384"/>
        <end position="409"/>
    </location>
</feature>
<evidence type="ECO:0000256" key="4">
    <source>
        <dbReference type="ARBA" id="ARBA00022741"/>
    </source>
</evidence>
<comment type="function">
    <text evidence="7">May play a role in sperm motility, especially in the regulation of flagellar function.</text>
</comment>
<dbReference type="GO" id="GO:0035556">
    <property type="term" value="P:intracellular signal transduction"/>
    <property type="evidence" value="ECO:0007669"/>
    <property type="project" value="TreeGrafter"/>
</dbReference>
<comment type="catalytic activity">
    <reaction evidence="10">
        <text>L-seryl-[protein] + ATP = O-phospho-L-seryl-[protein] + ADP + H(+)</text>
        <dbReference type="Rhea" id="RHEA:17989"/>
        <dbReference type="Rhea" id="RHEA-COMP:9863"/>
        <dbReference type="Rhea" id="RHEA-COMP:11604"/>
        <dbReference type="ChEBI" id="CHEBI:15378"/>
        <dbReference type="ChEBI" id="CHEBI:29999"/>
        <dbReference type="ChEBI" id="CHEBI:30616"/>
        <dbReference type="ChEBI" id="CHEBI:83421"/>
        <dbReference type="ChEBI" id="CHEBI:456216"/>
        <dbReference type="EC" id="2.7.11.1"/>
    </reaction>
</comment>
<feature type="domain" description="UBA" evidence="15">
    <location>
        <begin position="273"/>
        <end position="313"/>
    </location>
</feature>
<evidence type="ECO:0000256" key="13">
    <source>
        <dbReference type="SAM" id="MobiDB-lite"/>
    </source>
</evidence>
<dbReference type="SMART" id="SM00220">
    <property type="entry name" value="S_TKc"/>
    <property type="match status" value="1"/>
</dbReference>
<feature type="compositionally biased region" description="Polar residues" evidence="13">
    <location>
        <begin position="387"/>
        <end position="404"/>
    </location>
</feature>
<dbReference type="AlphaFoldDB" id="A0A8C9P4E5"/>
<keyword evidence="17" id="KW-1185">Reference proteome</keyword>
<evidence type="ECO:0000313" key="16">
    <source>
        <dbReference type="Ensembl" id="ENSSDAP00000004828.1"/>
    </source>
</evidence>
<name>A0A8C9P4E5_SPEDA</name>
<feature type="binding site" evidence="11">
    <location>
        <position position="38"/>
    </location>
    <ligand>
        <name>ATP</name>
        <dbReference type="ChEBI" id="CHEBI:30616"/>
    </ligand>
</feature>
<dbReference type="EC" id="2.7.11.1" evidence="1"/>
<dbReference type="PROSITE" id="PS50030">
    <property type="entry name" value="UBA"/>
    <property type="match status" value="1"/>
</dbReference>
<evidence type="ECO:0000259" key="15">
    <source>
        <dbReference type="PROSITE" id="PS50030"/>
    </source>
</evidence>
<dbReference type="Gene3D" id="3.30.200.20">
    <property type="entry name" value="Phosphorylase Kinase, domain 1"/>
    <property type="match status" value="1"/>
</dbReference>
<evidence type="ECO:0000256" key="9">
    <source>
        <dbReference type="ARBA" id="ARBA00047899"/>
    </source>
</evidence>
<reference evidence="16" key="1">
    <citation type="submission" date="2025-08" db="UniProtKB">
        <authorList>
            <consortium name="Ensembl"/>
        </authorList>
    </citation>
    <scope>IDENTIFICATION</scope>
</reference>
<evidence type="ECO:0000256" key="12">
    <source>
        <dbReference type="RuleBase" id="RU000304"/>
    </source>
</evidence>
<dbReference type="CDD" id="cd14003">
    <property type="entry name" value="STKc_AMPK-like"/>
    <property type="match status" value="1"/>
</dbReference>
<evidence type="ECO:0000256" key="3">
    <source>
        <dbReference type="ARBA" id="ARBA00022679"/>
    </source>
</evidence>
<evidence type="ECO:0000256" key="11">
    <source>
        <dbReference type="PROSITE-ProRule" id="PRU10141"/>
    </source>
</evidence>
<protein>
    <recommendedName>
        <fullName evidence="1">non-specific serine/threonine protein kinase</fullName>
        <ecNumber evidence="1">2.7.11.1</ecNumber>
    </recommendedName>
</protein>
<organism evidence="16 17">
    <name type="scientific">Spermophilus dauricus</name>
    <name type="common">Daurian ground squirrel</name>
    <dbReference type="NCBI Taxonomy" id="99837"/>
    <lineage>
        <taxon>Eukaryota</taxon>
        <taxon>Metazoa</taxon>
        <taxon>Chordata</taxon>
        <taxon>Craniata</taxon>
        <taxon>Vertebrata</taxon>
        <taxon>Euteleostomi</taxon>
        <taxon>Mammalia</taxon>
        <taxon>Eutheria</taxon>
        <taxon>Euarchontoglires</taxon>
        <taxon>Glires</taxon>
        <taxon>Rodentia</taxon>
        <taxon>Sciuromorpha</taxon>
        <taxon>Sciuridae</taxon>
        <taxon>Xerinae</taxon>
        <taxon>Marmotini</taxon>
        <taxon>Spermophilus</taxon>
    </lineage>
</organism>
<dbReference type="Proteomes" id="UP000694422">
    <property type="component" value="Unplaced"/>
</dbReference>
<evidence type="ECO:0000256" key="7">
    <source>
        <dbReference type="ARBA" id="ARBA00037391"/>
    </source>
</evidence>
<evidence type="ECO:0000256" key="8">
    <source>
        <dbReference type="ARBA" id="ARBA00038181"/>
    </source>
</evidence>
<dbReference type="Pfam" id="PF00069">
    <property type="entry name" value="Pkinase"/>
    <property type="match status" value="1"/>
</dbReference>
<dbReference type="InterPro" id="IPR008271">
    <property type="entry name" value="Ser/Thr_kinase_AS"/>
</dbReference>
<dbReference type="InterPro" id="IPR000719">
    <property type="entry name" value="Prot_kinase_dom"/>
</dbReference>
<comment type="catalytic activity">
    <reaction evidence="9">
        <text>L-threonyl-[protein] + ATP = O-phospho-L-threonyl-[protein] + ADP + H(+)</text>
        <dbReference type="Rhea" id="RHEA:46608"/>
        <dbReference type="Rhea" id="RHEA-COMP:11060"/>
        <dbReference type="Rhea" id="RHEA-COMP:11605"/>
        <dbReference type="ChEBI" id="CHEBI:15378"/>
        <dbReference type="ChEBI" id="CHEBI:30013"/>
        <dbReference type="ChEBI" id="CHEBI:30616"/>
        <dbReference type="ChEBI" id="CHEBI:61977"/>
        <dbReference type="ChEBI" id="CHEBI:456216"/>
        <dbReference type="EC" id="2.7.11.1"/>
    </reaction>
</comment>
<dbReference type="InterPro" id="IPR015940">
    <property type="entry name" value="UBA"/>
</dbReference>
<dbReference type="InterPro" id="IPR017441">
    <property type="entry name" value="Protein_kinase_ATP_BS"/>
</dbReference>
<dbReference type="Ensembl" id="ENSSDAT00000005530.1">
    <property type="protein sequence ID" value="ENSSDAP00000004828.1"/>
    <property type="gene ID" value="ENSSDAG00000004519.1"/>
</dbReference>
<sequence>MENIFQDQYEVLRDIGYGGYGQVKLARHRLTGAEVAVKVVEKIEQNLPVLCEPDMMRTLEHPNVIQLFQVIETSSHIYMVMEPAGGGQLVSHVPEDGLQEEEARRLFRQMVCAVGYCHAQGIVHRDLKPDNILLDAGGNIKLIDFGLSTRVTSGQNWEDFWGSLYHLATRCVLRQAFEGPPVDIWRLGVILYFMLTGRCPFVGPTTPAMRRQIVLETYLGTRHLSVEARRLIHQILTLDPRKQPTVQQILQHPWLAQGEQYLPPRCSEALPKHPDPEIMTVLIDMGYDPYKIWVSLAKRNFDTAMATYLILKHQKSQGAGCMFQGKPGPPRVKPHPHPVLPKRSHSEPALHTFPCELQLSMEDGQTGQKGLRRASLHAIHLPFLPASTPTPDTASQPDTGPPHNNRNRWKRGTRRIAACVRHLCCCLEEVKETSPVDSQSTLCPEGPDTWA</sequence>
<reference evidence="16" key="2">
    <citation type="submission" date="2025-09" db="UniProtKB">
        <authorList>
            <consortium name="Ensembl"/>
        </authorList>
    </citation>
    <scope>IDENTIFICATION</scope>
</reference>
<evidence type="ECO:0000259" key="14">
    <source>
        <dbReference type="PROSITE" id="PS50011"/>
    </source>
</evidence>
<evidence type="ECO:0000313" key="17">
    <source>
        <dbReference type="Proteomes" id="UP000694422"/>
    </source>
</evidence>
<keyword evidence="6 11" id="KW-0067">ATP-binding</keyword>
<dbReference type="FunFam" id="1.10.510.10:FF:000571">
    <property type="entry name" value="Maternal embryonic leucine zipper kinase"/>
    <property type="match status" value="1"/>
</dbReference>
<dbReference type="PROSITE" id="PS50011">
    <property type="entry name" value="PROTEIN_KINASE_DOM"/>
    <property type="match status" value="1"/>
</dbReference>
<dbReference type="PROSITE" id="PS00108">
    <property type="entry name" value="PROTEIN_KINASE_ST"/>
    <property type="match status" value="1"/>
</dbReference>
<dbReference type="PROSITE" id="PS00107">
    <property type="entry name" value="PROTEIN_KINASE_ATP"/>
    <property type="match status" value="1"/>
</dbReference>
<evidence type="ECO:0000256" key="10">
    <source>
        <dbReference type="ARBA" id="ARBA00048679"/>
    </source>
</evidence>
<dbReference type="GO" id="GO:0005524">
    <property type="term" value="F:ATP binding"/>
    <property type="evidence" value="ECO:0007669"/>
    <property type="project" value="UniProtKB-UniRule"/>
</dbReference>
<proteinExistence type="inferred from homology"/>
<dbReference type="Gene3D" id="1.10.510.10">
    <property type="entry name" value="Transferase(Phosphotransferase) domain 1"/>
    <property type="match status" value="1"/>
</dbReference>
<evidence type="ECO:0000256" key="2">
    <source>
        <dbReference type="ARBA" id="ARBA00022527"/>
    </source>
</evidence>
<evidence type="ECO:0000256" key="1">
    <source>
        <dbReference type="ARBA" id="ARBA00012513"/>
    </source>
</evidence>
<comment type="similarity">
    <text evidence="8">Belongs to the protein kinase superfamily. CAMK Ser/Thr protein kinase family. Smok subfamily.</text>
</comment>
<dbReference type="PANTHER" id="PTHR24346">
    <property type="entry name" value="MAP/MICROTUBULE AFFINITY-REGULATING KINASE"/>
    <property type="match status" value="1"/>
</dbReference>
<keyword evidence="3" id="KW-0808">Transferase</keyword>
<dbReference type="FunFam" id="3.30.200.20:FF:000003">
    <property type="entry name" value="Non-specific serine/threonine protein kinase"/>
    <property type="match status" value="1"/>
</dbReference>
<feature type="domain" description="Protein kinase" evidence="14">
    <location>
        <begin position="9"/>
        <end position="255"/>
    </location>
</feature>
<accession>A0A8C9P4E5</accession>
<dbReference type="GO" id="GO:0005737">
    <property type="term" value="C:cytoplasm"/>
    <property type="evidence" value="ECO:0007669"/>
    <property type="project" value="TreeGrafter"/>
</dbReference>
<keyword evidence="5" id="KW-0418">Kinase</keyword>
<evidence type="ECO:0000256" key="6">
    <source>
        <dbReference type="ARBA" id="ARBA00022840"/>
    </source>
</evidence>
<dbReference type="GO" id="GO:0004674">
    <property type="term" value="F:protein serine/threonine kinase activity"/>
    <property type="evidence" value="ECO:0007669"/>
    <property type="project" value="UniProtKB-KW"/>
</dbReference>
<dbReference type="PANTHER" id="PTHR24346:SF95">
    <property type="entry name" value="SPERM MOTILITY KINASE 3A"/>
    <property type="match status" value="1"/>
</dbReference>
<evidence type="ECO:0000256" key="5">
    <source>
        <dbReference type="ARBA" id="ARBA00022777"/>
    </source>
</evidence>
<dbReference type="SUPFAM" id="SSF56112">
    <property type="entry name" value="Protein kinase-like (PK-like)"/>
    <property type="match status" value="1"/>
</dbReference>
<dbReference type="InterPro" id="IPR011009">
    <property type="entry name" value="Kinase-like_dom_sf"/>
</dbReference>